<evidence type="ECO:0000313" key="3">
    <source>
        <dbReference type="Proteomes" id="UP001372338"/>
    </source>
</evidence>
<dbReference type="EMBL" id="JAYWIO010000005">
    <property type="protein sequence ID" value="KAK7259529.1"/>
    <property type="molecule type" value="Genomic_DNA"/>
</dbReference>
<name>A0AAN9EL13_CROPI</name>
<accession>A0AAN9EL13</accession>
<dbReference type="Proteomes" id="UP001372338">
    <property type="component" value="Unassembled WGS sequence"/>
</dbReference>
<keyword evidence="3" id="KW-1185">Reference proteome</keyword>
<comment type="caution">
    <text evidence="2">The sequence shown here is derived from an EMBL/GenBank/DDBJ whole genome shotgun (WGS) entry which is preliminary data.</text>
</comment>
<reference evidence="2 3" key="1">
    <citation type="submission" date="2024-01" db="EMBL/GenBank/DDBJ databases">
        <title>The genomes of 5 underutilized Papilionoideae crops provide insights into root nodulation and disease resistanc.</title>
        <authorList>
            <person name="Yuan L."/>
        </authorList>
    </citation>
    <scope>NUCLEOTIDE SEQUENCE [LARGE SCALE GENOMIC DNA]</scope>
    <source>
        <strain evidence="2">ZHUSHIDOU_FW_LH</strain>
        <tissue evidence="2">Leaf</tissue>
    </source>
</reference>
<feature type="coiled-coil region" evidence="1">
    <location>
        <begin position="112"/>
        <end position="154"/>
    </location>
</feature>
<dbReference type="AlphaFoldDB" id="A0AAN9EL13"/>
<sequence>MLLLQYGISSSIGDLGLKQPYRCPSRFIEERQDQEPRRSTFEASANSRTLHHAGKFVIFASTGLRRNLSNEEAVDQCYLGEKKRPLTEMSIKAFDGLIRQSNFKNIQEATTMKQLQETRAEILQRIQESSDEIIEQAREDRSAMDREFAELKCSCEVY</sequence>
<proteinExistence type="predicted"/>
<protein>
    <submittedName>
        <fullName evidence="2">Uncharacterized protein</fullName>
    </submittedName>
</protein>
<evidence type="ECO:0000256" key="1">
    <source>
        <dbReference type="SAM" id="Coils"/>
    </source>
</evidence>
<dbReference type="Gene3D" id="3.60.40.10">
    <property type="entry name" value="PPM-type phosphatase domain"/>
    <property type="match status" value="1"/>
</dbReference>
<evidence type="ECO:0000313" key="2">
    <source>
        <dbReference type="EMBL" id="KAK7259529.1"/>
    </source>
</evidence>
<gene>
    <name evidence="2" type="ORF">RIF29_25138</name>
</gene>
<organism evidence="2 3">
    <name type="scientific">Crotalaria pallida</name>
    <name type="common">Smooth rattlebox</name>
    <name type="synonym">Crotalaria striata</name>
    <dbReference type="NCBI Taxonomy" id="3830"/>
    <lineage>
        <taxon>Eukaryota</taxon>
        <taxon>Viridiplantae</taxon>
        <taxon>Streptophyta</taxon>
        <taxon>Embryophyta</taxon>
        <taxon>Tracheophyta</taxon>
        <taxon>Spermatophyta</taxon>
        <taxon>Magnoliopsida</taxon>
        <taxon>eudicotyledons</taxon>
        <taxon>Gunneridae</taxon>
        <taxon>Pentapetalae</taxon>
        <taxon>rosids</taxon>
        <taxon>fabids</taxon>
        <taxon>Fabales</taxon>
        <taxon>Fabaceae</taxon>
        <taxon>Papilionoideae</taxon>
        <taxon>50 kb inversion clade</taxon>
        <taxon>genistoids sensu lato</taxon>
        <taxon>core genistoids</taxon>
        <taxon>Crotalarieae</taxon>
        <taxon>Crotalaria</taxon>
    </lineage>
</organism>
<dbReference type="InterPro" id="IPR036457">
    <property type="entry name" value="PPM-type-like_dom_sf"/>
</dbReference>
<keyword evidence="1" id="KW-0175">Coiled coil</keyword>